<dbReference type="Gene3D" id="1.10.630.10">
    <property type="entry name" value="Cytochrome P450"/>
    <property type="match status" value="1"/>
</dbReference>
<evidence type="ECO:0000256" key="1">
    <source>
        <dbReference type="ARBA" id="ARBA00010617"/>
    </source>
</evidence>
<name>A0A382HDJ9_9ZZZZ</name>
<protein>
    <recommendedName>
        <fullName evidence="3">Cytochrome P450</fullName>
    </recommendedName>
</protein>
<dbReference type="GO" id="GO:0008395">
    <property type="term" value="F:steroid hydroxylase activity"/>
    <property type="evidence" value="ECO:0007669"/>
    <property type="project" value="TreeGrafter"/>
</dbReference>
<accession>A0A382HDJ9</accession>
<evidence type="ECO:0000313" key="2">
    <source>
        <dbReference type="EMBL" id="SVB85404.1"/>
    </source>
</evidence>
<dbReference type="GO" id="GO:0036199">
    <property type="term" value="F:cholest-4-en-3-one 26-monooxygenase activity"/>
    <property type="evidence" value="ECO:0007669"/>
    <property type="project" value="TreeGrafter"/>
</dbReference>
<dbReference type="SUPFAM" id="SSF48264">
    <property type="entry name" value="Cytochrome P450"/>
    <property type="match status" value="1"/>
</dbReference>
<dbReference type="InterPro" id="IPR036396">
    <property type="entry name" value="Cyt_P450_sf"/>
</dbReference>
<reference evidence="2" key="1">
    <citation type="submission" date="2018-05" db="EMBL/GenBank/DDBJ databases">
        <authorList>
            <person name="Lanie J.A."/>
            <person name="Ng W.-L."/>
            <person name="Kazmierczak K.M."/>
            <person name="Andrzejewski T.M."/>
            <person name="Davidsen T.M."/>
            <person name="Wayne K.J."/>
            <person name="Tettelin H."/>
            <person name="Glass J.I."/>
            <person name="Rusch D."/>
            <person name="Podicherti R."/>
            <person name="Tsui H.-C.T."/>
            <person name="Winkler M.E."/>
        </authorList>
    </citation>
    <scope>NUCLEOTIDE SEQUENCE</scope>
</reference>
<dbReference type="EMBL" id="UINC01060665">
    <property type="protein sequence ID" value="SVB85404.1"/>
    <property type="molecule type" value="Genomic_DNA"/>
</dbReference>
<dbReference type="GO" id="GO:0005506">
    <property type="term" value="F:iron ion binding"/>
    <property type="evidence" value="ECO:0007669"/>
    <property type="project" value="InterPro"/>
</dbReference>
<dbReference type="PANTHER" id="PTHR46696">
    <property type="entry name" value="P450, PUTATIVE (EUROFUNG)-RELATED"/>
    <property type="match status" value="1"/>
</dbReference>
<evidence type="ECO:0008006" key="3">
    <source>
        <dbReference type="Google" id="ProtNLM"/>
    </source>
</evidence>
<dbReference type="PANTHER" id="PTHR46696:SF4">
    <property type="entry name" value="BIOTIN BIOSYNTHESIS CYTOCHROME P450"/>
    <property type="match status" value="1"/>
</dbReference>
<dbReference type="GO" id="GO:0006707">
    <property type="term" value="P:cholesterol catabolic process"/>
    <property type="evidence" value="ECO:0007669"/>
    <property type="project" value="TreeGrafter"/>
</dbReference>
<organism evidence="2">
    <name type="scientific">marine metagenome</name>
    <dbReference type="NCBI Taxonomy" id="408172"/>
    <lineage>
        <taxon>unclassified sequences</taxon>
        <taxon>metagenomes</taxon>
        <taxon>ecological metagenomes</taxon>
    </lineage>
</organism>
<gene>
    <name evidence="2" type="ORF">METZ01_LOCUS238258</name>
</gene>
<dbReference type="GO" id="GO:0020037">
    <property type="term" value="F:heme binding"/>
    <property type="evidence" value="ECO:0007669"/>
    <property type="project" value="InterPro"/>
</dbReference>
<comment type="similarity">
    <text evidence="1">Belongs to the cytochrome P450 family.</text>
</comment>
<sequence>MSDELARATMCPIHEINPMHPELLQSPWGMNRRMREEAPVFQDPNTGIFFISRYEDVVKIAMDHQTFSSKMLSANRALAASDDPEILEVLASGYPQVATMLTQDPPLQRRYRKFVDGAFSPSNLKSLEPFIEQLATNLISDLIDKGRCEFLSEFGVPLPLGVIINQL</sequence>
<proteinExistence type="inferred from homology"/>
<dbReference type="AlphaFoldDB" id="A0A382HDJ9"/>
<feature type="non-terminal residue" evidence="2">
    <location>
        <position position="167"/>
    </location>
</feature>